<keyword evidence="2" id="KW-1133">Transmembrane helix</keyword>
<feature type="region of interest" description="Disordered" evidence="1">
    <location>
        <begin position="165"/>
        <end position="199"/>
    </location>
</feature>
<dbReference type="EMBL" id="MTSE01000008">
    <property type="protein sequence ID" value="OUJ72898.1"/>
    <property type="molecule type" value="Genomic_DNA"/>
</dbReference>
<feature type="compositionally biased region" description="Low complexity" evidence="1">
    <location>
        <begin position="78"/>
        <end position="89"/>
    </location>
</feature>
<keyword evidence="2" id="KW-0472">Membrane</keyword>
<evidence type="ECO:0000313" key="4">
    <source>
        <dbReference type="Proteomes" id="UP000194873"/>
    </source>
</evidence>
<evidence type="ECO:0000256" key="2">
    <source>
        <dbReference type="SAM" id="Phobius"/>
    </source>
</evidence>
<accession>A0A243WDK2</accession>
<keyword evidence="4" id="KW-1185">Reference proteome</keyword>
<organism evidence="3 4">
    <name type="scientific">Hymenobacter crusticola</name>
    <dbReference type="NCBI Taxonomy" id="1770526"/>
    <lineage>
        <taxon>Bacteria</taxon>
        <taxon>Pseudomonadati</taxon>
        <taxon>Bacteroidota</taxon>
        <taxon>Cytophagia</taxon>
        <taxon>Cytophagales</taxon>
        <taxon>Hymenobacteraceae</taxon>
        <taxon>Hymenobacter</taxon>
    </lineage>
</organism>
<dbReference type="Proteomes" id="UP000194873">
    <property type="component" value="Unassembled WGS sequence"/>
</dbReference>
<gene>
    <name evidence="3" type="ORF">BXP70_16475</name>
</gene>
<comment type="caution">
    <text evidence="3">The sequence shown here is derived from an EMBL/GenBank/DDBJ whole genome shotgun (WGS) entry which is preliminary data.</text>
</comment>
<name>A0A243WDK2_9BACT</name>
<sequence length="199" mass="21293">MKVVLGNVSDEMLFLLAANCPIFALTFPFLASSHIMKISLFALLLVLTTATASQAQTTVKTKVKPAAGPSDKTKVTLPAANAASAPSSARVEERANALTENMRQGLALTPQQVEKVRQINLTSVRNMETASNRYKADLPGLNRMAQDIGASRVAALKDVLTPDQFNRYQQKREQKMGVPSTRGAQGNSAPGLPAGRGEE</sequence>
<feature type="transmembrane region" description="Helical" evidence="2">
    <location>
        <begin position="12"/>
        <end position="31"/>
    </location>
</feature>
<dbReference type="AlphaFoldDB" id="A0A243WDK2"/>
<feature type="region of interest" description="Disordered" evidence="1">
    <location>
        <begin position="57"/>
        <end position="90"/>
    </location>
</feature>
<reference evidence="3 4" key="1">
    <citation type="submission" date="2017-01" db="EMBL/GenBank/DDBJ databases">
        <title>A new Hymenobacter.</title>
        <authorList>
            <person name="Liang Y."/>
            <person name="Feng F."/>
        </authorList>
    </citation>
    <scope>NUCLEOTIDE SEQUENCE [LARGE SCALE GENOMIC DNA]</scope>
    <source>
        <strain evidence="3">MIMBbqt21</strain>
    </source>
</reference>
<evidence type="ECO:0000256" key="1">
    <source>
        <dbReference type="SAM" id="MobiDB-lite"/>
    </source>
</evidence>
<evidence type="ECO:0000313" key="3">
    <source>
        <dbReference type="EMBL" id="OUJ72898.1"/>
    </source>
</evidence>
<proteinExistence type="predicted"/>
<keyword evidence="2" id="KW-0812">Transmembrane</keyword>
<protein>
    <submittedName>
        <fullName evidence="3">Uncharacterized protein</fullName>
    </submittedName>
</protein>